<dbReference type="Proteomes" id="UP001271789">
    <property type="component" value="Unassembled WGS sequence"/>
</dbReference>
<evidence type="ECO:0000313" key="7">
    <source>
        <dbReference type="Proteomes" id="UP001271789"/>
    </source>
</evidence>
<dbReference type="PANTHER" id="PTHR11070">
    <property type="entry name" value="UVRD / RECB / PCRA DNA HELICASE FAMILY MEMBER"/>
    <property type="match status" value="1"/>
</dbReference>
<dbReference type="PANTHER" id="PTHR11070:SF2">
    <property type="entry name" value="ATP-DEPENDENT DNA HELICASE SRS2"/>
    <property type="match status" value="1"/>
</dbReference>
<evidence type="ECO:0000259" key="5">
    <source>
        <dbReference type="Pfam" id="PF13361"/>
    </source>
</evidence>
<dbReference type="SUPFAM" id="SSF52540">
    <property type="entry name" value="P-loop containing nucleoside triphosphate hydrolases"/>
    <property type="match status" value="1"/>
</dbReference>
<dbReference type="InterPro" id="IPR027417">
    <property type="entry name" value="P-loop_NTPase"/>
</dbReference>
<dbReference type="GO" id="GO:0043138">
    <property type="term" value="F:3'-5' DNA helicase activity"/>
    <property type="evidence" value="ECO:0007669"/>
    <property type="project" value="TreeGrafter"/>
</dbReference>
<organism evidence="6 7">
    <name type="scientific">Methanolapillus africanus</name>
    <dbReference type="NCBI Taxonomy" id="3028297"/>
    <lineage>
        <taxon>Archaea</taxon>
        <taxon>Methanobacteriati</taxon>
        <taxon>Methanobacteriota</taxon>
        <taxon>Stenosarchaea group</taxon>
        <taxon>Methanomicrobia</taxon>
        <taxon>Methanosarcinales</taxon>
        <taxon>Methanosarcinaceae</taxon>
        <taxon>Methanolapillus</taxon>
    </lineage>
</organism>
<evidence type="ECO:0000256" key="1">
    <source>
        <dbReference type="ARBA" id="ARBA00022741"/>
    </source>
</evidence>
<dbReference type="EMBL" id="JAWDKD010000020">
    <property type="protein sequence ID" value="MDV0447528.1"/>
    <property type="molecule type" value="Genomic_DNA"/>
</dbReference>
<evidence type="ECO:0000256" key="4">
    <source>
        <dbReference type="ARBA" id="ARBA00022840"/>
    </source>
</evidence>
<dbReference type="InterPro" id="IPR000212">
    <property type="entry name" value="DNA_helicase_UvrD/REP"/>
</dbReference>
<dbReference type="GO" id="GO:0003677">
    <property type="term" value="F:DNA binding"/>
    <property type="evidence" value="ECO:0007669"/>
    <property type="project" value="InterPro"/>
</dbReference>
<gene>
    <name evidence="6" type="primary">rep_2</name>
    <name evidence="6" type="ORF">MsAg5_14280</name>
</gene>
<name>A0AAE4MM17_9EURY</name>
<dbReference type="AlphaFoldDB" id="A0AAE4MM17"/>
<evidence type="ECO:0000256" key="2">
    <source>
        <dbReference type="ARBA" id="ARBA00022801"/>
    </source>
</evidence>
<keyword evidence="7" id="KW-1185">Reference proteome</keyword>
<dbReference type="InterPro" id="IPR014017">
    <property type="entry name" value="DNA_helicase_UvrD-like_C"/>
</dbReference>
<keyword evidence="2 6" id="KW-0378">Hydrolase</keyword>
<dbReference type="GO" id="GO:0000725">
    <property type="term" value="P:recombinational repair"/>
    <property type="evidence" value="ECO:0007669"/>
    <property type="project" value="TreeGrafter"/>
</dbReference>
<keyword evidence="3 6" id="KW-0347">Helicase</keyword>
<sequence length="244" mass="29217">MKKYNIEHKNDIAVLCRKNETAEKVHLLFKTPSKLFIDTELDRFSSYWARFFCDFLRCYYDKNIYGIDFVNAYFDREYQSKSYFKALDVVNKLFSLRDTDLFNNVSLIILLAEMVYPKYKNEEVVVKLKQILLNYNQRSSFKPADDNQICILTLHKSKGLEYKAVFLLDLYKWIFPREKCSKDNYIQDLNLHYVGITRSKEVCYIMQGNKRFSKQYGTYINAEESSFLKFYNLPSLRCNIDWEG</sequence>
<reference evidence="6" key="1">
    <citation type="submission" date="2023-06" db="EMBL/GenBank/DDBJ databases">
        <title>Genome sequence of Methanosarcinaceae archaeon Ag5.</title>
        <authorList>
            <person name="Protasov E."/>
            <person name="Platt K."/>
            <person name="Poehlein A."/>
            <person name="Daniel R."/>
            <person name="Brune A."/>
        </authorList>
    </citation>
    <scope>NUCLEOTIDE SEQUENCE</scope>
    <source>
        <strain evidence="6">Ag5</strain>
    </source>
</reference>
<protein>
    <submittedName>
        <fullName evidence="6">ATP-dependent DNA helicase Rep</fullName>
        <ecNumber evidence="6">3.6.4.12</ecNumber>
    </submittedName>
</protein>
<keyword evidence="1" id="KW-0547">Nucleotide-binding</keyword>
<dbReference type="GO" id="GO:0005829">
    <property type="term" value="C:cytosol"/>
    <property type="evidence" value="ECO:0007669"/>
    <property type="project" value="TreeGrafter"/>
</dbReference>
<dbReference type="EC" id="3.6.4.12" evidence="6"/>
<proteinExistence type="predicted"/>
<accession>A0AAE4MM17</accession>
<evidence type="ECO:0000256" key="3">
    <source>
        <dbReference type="ARBA" id="ARBA00022806"/>
    </source>
</evidence>
<feature type="domain" description="UvrD-like helicase C-terminal" evidence="5">
    <location>
        <begin position="103"/>
        <end position="206"/>
    </location>
</feature>
<dbReference type="Pfam" id="PF13361">
    <property type="entry name" value="UvrD_C"/>
    <property type="match status" value="1"/>
</dbReference>
<keyword evidence="4" id="KW-0067">ATP-binding</keyword>
<dbReference type="RefSeq" id="WP_338099966.1">
    <property type="nucleotide sequence ID" value="NZ_JAWDKD010000020.1"/>
</dbReference>
<dbReference type="GO" id="GO:0005524">
    <property type="term" value="F:ATP binding"/>
    <property type="evidence" value="ECO:0007669"/>
    <property type="project" value="UniProtKB-KW"/>
</dbReference>
<dbReference type="Gene3D" id="3.40.50.300">
    <property type="entry name" value="P-loop containing nucleotide triphosphate hydrolases"/>
    <property type="match status" value="1"/>
</dbReference>
<comment type="caution">
    <text evidence="6">The sequence shown here is derived from an EMBL/GenBank/DDBJ whole genome shotgun (WGS) entry which is preliminary data.</text>
</comment>
<evidence type="ECO:0000313" key="6">
    <source>
        <dbReference type="EMBL" id="MDV0447528.1"/>
    </source>
</evidence>
<dbReference type="GO" id="GO:0016787">
    <property type="term" value="F:hydrolase activity"/>
    <property type="evidence" value="ECO:0007669"/>
    <property type="project" value="UniProtKB-KW"/>
</dbReference>